<feature type="binding site" evidence="12">
    <location>
        <position position="44"/>
    </location>
    <ligand>
        <name>Ca(2+)</name>
        <dbReference type="ChEBI" id="CHEBI:29108"/>
    </ligand>
</feature>
<feature type="binding site" evidence="12">
    <location>
        <position position="72"/>
    </location>
    <ligand>
        <name>Zn(2+)</name>
        <dbReference type="ChEBI" id="CHEBI:29105"/>
        <label>1</label>
        <note>catalytic</note>
    </ligand>
</feature>
<dbReference type="AlphaFoldDB" id="A0A1G2PXC8"/>
<keyword evidence="3 12" id="KW-0479">Metal-binding</keyword>
<dbReference type="InterPro" id="IPR042173">
    <property type="entry name" value="RNase_J_2"/>
</dbReference>
<dbReference type="GO" id="GO:0008270">
    <property type="term" value="F:zinc ion binding"/>
    <property type="evidence" value="ECO:0007669"/>
    <property type="project" value="InterPro"/>
</dbReference>
<dbReference type="GO" id="GO:0004521">
    <property type="term" value="F:RNA endonuclease activity"/>
    <property type="evidence" value="ECO:0007669"/>
    <property type="project" value="UniProtKB-UniRule"/>
</dbReference>
<dbReference type="GO" id="GO:0006364">
    <property type="term" value="P:rRNA processing"/>
    <property type="evidence" value="ECO:0007669"/>
    <property type="project" value="UniProtKB-UniRule"/>
</dbReference>
<dbReference type="InterPro" id="IPR041636">
    <property type="entry name" value="RNase_J_C"/>
</dbReference>
<comment type="cofactor">
    <cofactor evidence="12">
        <name>Ca(2+)</name>
        <dbReference type="ChEBI" id="CHEBI:29108"/>
    </cofactor>
    <text evidence="12">Binds 1 Ca(2+) cation per subunit. Seen in 1 crystal structure, it is not clear if it is physiologically important.</text>
</comment>
<sequence length="554" mass="62053">MLKIVPLSGFEEVGRNMMYLEWNRNIIIIDIGLRFPEEDTPGIDFIIPNITALRGREKDILGIFITHGHMDHMGAVPYLIAQLGNPPIFTTPLTQAMILRRQDDFPHTPKLEVHTIRKDERKPIHLGPFTIEAFHVNHNIPDSIGLSIATPIGTVVHSCDFKFDFNPIGDTPADIGRMAEIGSRGVLALLSDSTGAEHPGHSLSESVIMANLEEIFKKSDGRIIAATFSSLIGRIQQIIILAEKYGRKVALDGFSMKTNVEIAQNLNYIKVPKGMLISTQEAQKLPPQKVVVMCTGAQGEESAVLMRVANREHRFLTVKKNDTVIFSSSIVPGNERQVQYLKDSLMRQGANVYHYKMMDVHASGHAFQEDLKLLFNIMKPKFFIPIHGQFSMLKAHANLAEASGVKPENIVIPSNGNIIEITKDKIGISKNEVPAQYVFVDGLGIGDVKDVVIRDRQLMAKDGMVIVITIVDTKARMVRGEPDIITRGFVYSRESEAIVKEAQKRVKSIIDAHHNQNVPVNWSYVKENLREKLGEFFNQKTQRRPMVIPIIIEI</sequence>
<keyword evidence="1 9" id="KW-0963">Cytoplasm</keyword>
<dbReference type="Pfam" id="PF22505">
    <property type="entry name" value="RNase_J_b_CASP"/>
    <property type="match status" value="1"/>
</dbReference>
<comment type="subcellular location">
    <subcellularLocation>
        <location evidence="9">Cytoplasm</location>
    </subcellularLocation>
</comment>
<dbReference type="InterPro" id="IPR001279">
    <property type="entry name" value="Metallo-B-lactamas"/>
</dbReference>
<dbReference type="GO" id="GO:0004534">
    <property type="term" value="F:5'-3' RNA exonuclease activity"/>
    <property type="evidence" value="ECO:0007669"/>
    <property type="project" value="UniProtKB-UniRule"/>
</dbReference>
<dbReference type="NCBIfam" id="TIGR00649">
    <property type="entry name" value="MG423"/>
    <property type="match status" value="1"/>
</dbReference>
<dbReference type="Pfam" id="PF17770">
    <property type="entry name" value="RNase_J_C"/>
    <property type="match status" value="1"/>
</dbReference>
<comment type="subunit">
    <text evidence="9">Homodimer, may be a subunit of the RNA degradosome.</text>
</comment>
<reference evidence="14 15" key="1">
    <citation type="journal article" date="2016" name="Nat. Commun.">
        <title>Thousands of microbial genomes shed light on interconnected biogeochemical processes in an aquifer system.</title>
        <authorList>
            <person name="Anantharaman K."/>
            <person name="Brown C.T."/>
            <person name="Hug L.A."/>
            <person name="Sharon I."/>
            <person name="Castelle C.J."/>
            <person name="Probst A.J."/>
            <person name="Thomas B.C."/>
            <person name="Singh A."/>
            <person name="Wilkins M.J."/>
            <person name="Karaoz U."/>
            <person name="Brodie E.L."/>
            <person name="Williams K.H."/>
            <person name="Hubbard S.S."/>
            <person name="Banfield J.F."/>
        </authorList>
    </citation>
    <scope>NUCLEOTIDE SEQUENCE [LARGE SCALE GENOMIC DNA]</scope>
</reference>
<evidence type="ECO:0000313" key="15">
    <source>
        <dbReference type="Proteomes" id="UP000176951"/>
    </source>
</evidence>
<dbReference type="InterPro" id="IPR004613">
    <property type="entry name" value="RNase_J"/>
</dbReference>
<evidence type="ECO:0000259" key="13">
    <source>
        <dbReference type="SMART" id="SM00849"/>
    </source>
</evidence>
<dbReference type="GO" id="GO:0005737">
    <property type="term" value="C:cytoplasm"/>
    <property type="evidence" value="ECO:0007669"/>
    <property type="project" value="UniProtKB-SubCell"/>
</dbReference>
<evidence type="ECO:0000256" key="2">
    <source>
        <dbReference type="ARBA" id="ARBA00022722"/>
    </source>
</evidence>
<feature type="binding site" evidence="12">
    <location>
        <position position="138"/>
    </location>
    <ligand>
        <name>Zn(2+)</name>
        <dbReference type="ChEBI" id="CHEBI:29105"/>
        <label>1</label>
        <note>catalytic</note>
    </ligand>
</feature>
<evidence type="ECO:0000256" key="8">
    <source>
        <dbReference type="ARBA" id="ARBA00022884"/>
    </source>
</evidence>
<dbReference type="InterPro" id="IPR055132">
    <property type="entry name" value="RNase_J_b_CASP"/>
</dbReference>
<dbReference type="Pfam" id="PF07521">
    <property type="entry name" value="RMMBL"/>
    <property type="match status" value="1"/>
</dbReference>
<evidence type="ECO:0000256" key="5">
    <source>
        <dbReference type="ARBA" id="ARBA00022801"/>
    </source>
</evidence>
<feature type="active site" description="Proton acceptor" evidence="10">
    <location>
        <position position="365"/>
    </location>
</feature>
<evidence type="ECO:0000256" key="11">
    <source>
        <dbReference type="PIRSR" id="PIRSR004803-2"/>
    </source>
</evidence>
<organism evidence="14 15">
    <name type="scientific">Candidatus Terrybacteria bacterium RIFCSPLOWO2_01_FULL_40_23</name>
    <dbReference type="NCBI Taxonomy" id="1802366"/>
    <lineage>
        <taxon>Bacteria</taxon>
        <taxon>Candidatus Terryibacteriota</taxon>
    </lineage>
</organism>
<feature type="domain" description="Metallo-beta-lactamase" evidence="13">
    <location>
        <begin position="14"/>
        <end position="212"/>
    </location>
</feature>
<keyword evidence="7 9" id="KW-0269">Exonuclease</keyword>
<feature type="binding site" evidence="12">
    <location>
        <position position="67"/>
    </location>
    <ligand>
        <name>Zn(2+)</name>
        <dbReference type="ChEBI" id="CHEBI:29105"/>
        <label>1</label>
        <note>catalytic</note>
    </ligand>
</feature>
<comment type="function">
    <text evidence="9">An RNase that has 5'-3' exonuclease and possibly endonuclease activity. Involved in maturation of rRNA and in some organisms also mRNA maturation and/or decay.</text>
</comment>
<keyword evidence="8 9" id="KW-0694">RNA-binding</keyword>
<keyword evidence="2 9" id="KW-0540">Nuclease</keyword>
<evidence type="ECO:0000313" key="14">
    <source>
        <dbReference type="EMBL" id="OHA52966.1"/>
    </source>
</evidence>
<name>A0A1G2PXC8_9BACT</name>
<proteinExistence type="inferred from homology"/>
<dbReference type="Proteomes" id="UP000176951">
    <property type="component" value="Unassembled WGS sequence"/>
</dbReference>
<evidence type="ECO:0000256" key="12">
    <source>
        <dbReference type="PIRSR" id="PIRSR004803-3"/>
    </source>
</evidence>
<feature type="binding site" evidence="12">
    <location>
        <position position="387"/>
    </location>
    <ligand>
        <name>Zn(2+)</name>
        <dbReference type="ChEBI" id="CHEBI:29105"/>
        <label>1</label>
        <note>catalytic</note>
    </ligand>
</feature>
<keyword evidence="9" id="KW-0698">rRNA processing</keyword>
<dbReference type="Gene3D" id="3.60.15.10">
    <property type="entry name" value="Ribonuclease Z/Hydroxyacylglutathione hydrolase-like"/>
    <property type="match status" value="1"/>
</dbReference>
<comment type="similarity">
    <text evidence="9">Belongs to the metallo-beta-lactamase superfamily. RNA-metabolizing metallo-beta-lactamase-like family. Bacterial RNase J subfamily.</text>
</comment>
<dbReference type="Pfam" id="PF12706">
    <property type="entry name" value="Lactamase_B_2"/>
    <property type="match status" value="1"/>
</dbReference>
<accession>A0A1G2PXC8</accession>
<keyword evidence="6 12" id="KW-0862">Zinc</keyword>
<feature type="binding site" evidence="9 11">
    <location>
        <begin position="361"/>
        <end position="365"/>
    </location>
    <ligand>
        <name>substrate</name>
    </ligand>
</feature>
<dbReference type="EMBL" id="MHSW01000002">
    <property type="protein sequence ID" value="OHA52966.1"/>
    <property type="molecule type" value="Genomic_DNA"/>
</dbReference>
<feature type="binding site" evidence="12">
    <location>
        <position position="69"/>
    </location>
    <ligand>
        <name>Zn(2+)</name>
        <dbReference type="ChEBI" id="CHEBI:29105"/>
        <label>1</label>
        <note>catalytic</note>
    </ligand>
</feature>
<protein>
    <recommendedName>
        <fullName evidence="9">Ribonuclease J</fullName>
        <shortName evidence="9">RNase J</shortName>
        <ecNumber evidence="9">3.1.-.-</ecNumber>
    </recommendedName>
</protein>
<feature type="binding site" evidence="12">
    <location>
        <position position="71"/>
    </location>
    <ligand>
        <name>Zn(2+)</name>
        <dbReference type="ChEBI" id="CHEBI:29105"/>
        <label>1</label>
        <note>catalytic</note>
    </ligand>
</feature>
<dbReference type="InterPro" id="IPR036866">
    <property type="entry name" value="RibonucZ/Hydroxyglut_hydro"/>
</dbReference>
<evidence type="ECO:0000256" key="10">
    <source>
        <dbReference type="PIRSR" id="PIRSR004803-1"/>
    </source>
</evidence>
<keyword evidence="12" id="KW-0106">Calcium</keyword>
<feature type="binding site" evidence="12">
    <location>
        <position position="160"/>
    </location>
    <ligand>
        <name>Zn(2+)</name>
        <dbReference type="ChEBI" id="CHEBI:29105"/>
        <label>1</label>
        <note>catalytic</note>
    </ligand>
</feature>
<evidence type="ECO:0000256" key="7">
    <source>
        <dbReference type="ARBA" id="ARBA00022839"/>
    </source>
</evidence>
<dbReference type="CDD" id="cd07714">
    <property type="entry name" value="RNaseJ_MBL-fold"/>
    <property type="match status" value="1"/>
</dbReference>
<dbReference type="PIRSF" id="PIRSF004803">
    <property type="entry name" value="RnjA"/>
    <property type="match status" value="1"/>
</dbReference>
<dbReference type="HAMAP" id="MF_01491">
    <property type="entry name" value="RNase_J_bact"/>
    <property type="match status" value="1"/>
</dbReference>
<evidence type="ECO:0000256" key="6">
    <source>
        <dbReference type="ARBA" id="ARBA00022833"/>
    </source>
</evidence>
<dbReference type="Gene3D" id="3.40.50.10710">
    <property type="entry name" value="Metallo-hydrolase/oxidoreductase"/>
    <property type="match status" value="1"/>
</dbReference>
<dbReference type="PANTHER" id="PTHR43694">
    <property type="entry name" value="RIBONUCLEASE J"/>
    <property type="match status" value="1"/>
</dbReference>
<evidence type="ECO:0000256" key="9">
    <source>
        <dbReference type="HAMAP-Rule" id="MF_01491"/>
    </source>
</evidence>
<keyword evidence="4 9" id="KW-0255">Endonuclease</keyword>
<evidence type="ECO:0000256" key="1">
    <source>
        <dbReference type="ARBA" id="ARBA00022490"/>
    </source>
</evidence>
<dbReference type="GO" id="GO:0003723">
    <property type="term" value="F:RNA binding"/>
    <property type="evidence" value="ECO:0007669"/>
    <property type="project" value="UniProtKB-UniRule"/>
</dbReference>
<dbReference type="InterPro" id="IPR011108">
    <property type="entry name" value="RMMBL"/>
</dbReference>
<gene>
    <name evidence="9" type="primary">rnj</name>
    <name evidence="14" type="ORF">A3A97_04010</name>
</gene>
<dbReference type="EC" id="3.1.-.-" evidence="9"/>
<comment type="cofactor">
    <cofactor evidence="12">
        <name>Zn(2+)</name>
        <dbReference type="ChEBI" id="CHEBI:29105"/>
    </cofactor>
    <text evidence="12">Binds 2 Zn(2+) ions per subunit. It is not clear if Zn(2+) or Mg(2+) is physiologically important.</text>
</comment>
<dbReference type="Gene3D" id="3.10.20.580">
    <property type="match status" value="1"/>
</dbReference>
<comment type="caution">
    <text evidence="14">The sequence shown here is derived from an EMBL/GenBank/DDBJ whole genome shotgun (WGS) entry which is preliminary data.</text>
</comment>
<evidence type="ECO:0000256" key="3">
    <source>
        <dbReference type="ARBA" id="ARBA00022723"/>
    </source>
</evidence>
<feature type="binding site" evidence="12">
    <location>
        <position position="441"/>
    </location>
    <ligand>
        <name>Ca(2+)</name>
        <dbReference type="ChEBI" id="CHEBI:29108"/>
    </ligand>
</feature>
<feature type="active site" description="Proton donor" evidence="10">
    <location>
        <position position="192"/>
    </location>
</feature>
<feature type="binding site" evidence="12">
    <location>
        <position position="42"/>
    </location>
    <ligand>
        <name>Ca(2+)</name>
        <dbReference type="ChEBI" id="CHEBI:29108"/>
    </ligand>
</feature>
<dbReference type="SUPFAM" id="SSF56281">
    <property type="entry name" value="Metallo-hydrolase/oxidoreductase"/>
    <property type="match status" value="1"/>
</dbReference>
<dbReference type="SMART" id="SM00849">
    <property type="entry name" value="Lactamase_B"/>
    <property type="match status" value="1"/>
</dbReference>
<dbReference type="InterPro" id="IPR030854">
    <property type="entry name" value="RNase_J_bac"/>
</dbReference>
<keyword evidence="5 9" id="KW-0378">Hydrolase</keyword>
<evidence type="ECO:0000256" key="4">
    <source>
        <dbReference type="ARBA" id="ARBA00022759"/>
    </source>
</evidence>
<dbReference type="PANTHER" id="PTHR43694:SF1">
    <property type="entry name" value="RIBONUCLEASE J"/>
    <property type="match status" value="1"/>
</dbReference>